<dbReference type="InterPro" id="IPR051267">
    <property type="entry name" value="STEAP_metalloreductase"/>
</dbReference>
<evidence type="ECO:0000259" key="2">
    <source>
        <dbReference type="Pfam" id="PF03807"/>
    </source>
</evidence>
<name>A0A1I9YF98_9BURK</name>
<dbReference type="Proteomes" id="UP000179860">
    <property type="component" value="Chromosome 1"/>
</dbReference>
<dbReference type="STRING" id="754502.BJG93_06030"/>
<evidence type="ECO:0000313" key="3">
    <source>
        <dbReference type="EMBL" id="APA84981.1"/>
    </source>
</evidence>
<reference evidence="3" key="1">
    <citation type="submission" date="2016-09" db="EMBL/GenBank/DDBJ databases">
        <title>The Complete Genome of Burkholderia sprentiae wsm5005.</title>
        <authorList>
            <person name="De Meyer S."/>
            <person name="Wang P."/>
            <person name="Terpolilli J."/>
        </authorList>
    </citation>
    <scope>NUCLEOTIDE SEQUENCE [LARGE SCALE GENOMIC DNA]</scope>
    <source>
        <strain evidence="3">WSM5005</strain>
    </source>
</reference>
<gene>
    <name evidence="3" type="ORF">BJG93_06030</name>
</gene>
<dbReference type="InterPro" id="IPR036291">
    <property type="entry name" value="NAD(P)-bd_dom_sf"/>
</dbReference>
<evidence type="ECO:0000256" key="1">
    <source>
        <dbReference type="ARBA" id="ARBA00023002"/>
    </source>
</evidence>
<dbReference type="GO" id="GO:0016491">
    <property type="term" value="F:oxidoreductase activity"/>
    <property type="evidence" value="ECO:0007669"/>
    <property type="project" value="UniProtKB-KW"/>
</dbReference>
<dbReference type="OrthoDB" id="5499754at2"/>
<proteinExistence type="predicted"/>
<dbReference type="SUPFAM" id="SSF51735">
    <property type="entry name" value="NAD(P)-binding Rossmann-fold domains"/>
    <property type="match status" value="1"/>
</dbReference>
<organism evidence="3 4">
    <name type="scientific">Paraburkholderia sprentiae WSM5005</name>
    <dbReference type="NCBI Taxonomy" id="754502"/>
    <lineage>
        <taxon>Bacteria</taxon>
        <taxon>Pseudomonadati</taxon>
        <taxon>Pseudomonadota</taxon>
        <taxon>Betaproteobacteria</taxon>
        <taxon>Burkholderiales</taxon>
        <taxon>Burkholderiaceae</taxon>
        <taxon>Paraburkholderia</taxon>
    </lineage>
</organism>
<dbReference type="EMBL" id="CP017561">
    <property type="protein sequence ID" value="APA84981.1"/>
    <property type="molecule type" value="Genomic_DNA"/>
</dbReference>
<keyword evidence="1" id="KW-0560">Oxidoreductase</keyword>
<reference evidence="3" key="2">
    <citation type="submission" date="2021-06" db="EMBL/GenBank/DDBJ databases">
        <authorList>
            <person name="Rogers T.H."/>
            <person name="Ramsay J.P."/>
            <person name="Wang P."/>
            <person name="Terpolilli J."/>
        </authorList>
    </citation>
    <scope>NUCLEOTIDE SEQUENCE</scope>
    <source>
        <strain evidence="3">WSM5005</strain>
    </source>
</reference>
<dbReference type="PANTHER" id="PTHR14239:SF10">
    <property type="entry name" value="REDUCTASE"/>
    <property type="match status" value="1"/>
</dbReference>
<protein>
    <submittedName>
        <fullName evidence="3">NAD(P)-binding domain-containing protein</fullName>
    </submittedName>
</protein>
<dbReference type="Pfam" id="PF03807">
    <property type="entry name" value="F420_oxidored"/>
    <property type="match status" value="1"/>
</dbReference>
<sequence>MRIGIIGTGHIGGTIARKLKAVGHDIRVANSRGVQSVRSFAAEIGATAVDVSGAVRDVDAIIVAIPLPAMALLPKELFDSVPADVPIVDTSNYYPGMRDESIPEIEDGMPESVWVSKQLGRPVIKAFNNILAYSLAELGRPEGAPDRLAVAVGGDNPTSKQIVIALVNDAGFDPVDSGSLEDSWRQQPATPAYCCDYGIEMMRKGLAAAVKGMASGKRGRMAELFAQLGPDPSHADIVKMNRSLNPLA</sequence>
<dbReference type="AlphaFoldDB" id="A0A1I9YF98"/>
<keyword evidence="4" id="KW-1185">Reference proteome</keyword>
<evidence type="ECO:0000313" key="4">
    <source>
        <dbReference type="Proteomes" id="UP000179860"/>
    </source>
</evidence>
<feature type="domain" description="Pyrroline-5-carboxylate reductase catalytic N-terminal" evidence="2">
    <location>
        <begin position="2"/>
        <end position="93"/>
    </location>
</feature>
<dbReference type="PANTHER" id="PTHR14239">
    <property type="entry name" value="DUDULIN-RELATED"/>
    <property type="match status" value="1"/>
</dbReference>
<accession>A0A1I9YF98</accession>
<dbReference type="InterPro" id="IPR028939">
    <property type="entry name" value="P5C_Rdtase_cat_N"/>
</dbReference>
<dbReference type="Gene3D" id="3.40.50.720">
    <property type="entry name" value="NAD(P)-binding Rossmann-like Domain"/>
    <property type="match status" value="1"/>
</dbReference>
<dbReference type="KEGG" id="pspw:BJG93_06030"/>
<dbReference type="RefSeq" id="WP_027197548.1">
    <property type="nucleotide sequence ID" value="NZ_CP017561.2"/>
</dbReference>